<protein>
    <recommendedName>
        <fullName evidence="7 14">Dihydroorotate dehydrogenase (quinone)</fullName>
        <ecNumber evidence="6 14">1.3.5.2</ecNumber>
    </recommendedName>
</protein>
<dbReference type="GO" id="GO:0005737">
    <property type="term" value="C:cytoplasm"/>
    <property type="evidence" value="ECO:0007669"/>
    <property type="project" value="InterPro"/>
</dbReference>
<dbReference type="PANTHER" id="PTHR48109:SF4">
    <property type="entry name" value="DIHYDROOROTATE DEHYDROGENASE (QUINONE), MITOCHONDRIAL"/>
    <property type="match status" value="1"/>
</dbReference>
<evidence type="ECO:0000256" key="4">
    <source>
        <dbReference type="ARBA" id="ARBA00005161"/>
    </source>
</evidence>
<dbReference type="GO" id="GO:0005886">
    <property type="term" value="C:plasma membrane"/>
    <property type="evidence" value="ECO:0007669"/>
    <property type="project" value="TreeGrafter"/>
</dbReference>
<comment type="cofactor">
    <cofactor evidence="1">
        <name>FMN</name>
        <dbReference type="ChEBI" id="CHEBI:58210"/>
    </cofactor>
</comment>
<comment type="similarity">
    <text evidence="5">Belongs to the dihydroorotate dehydrogenase family. Type 2 subfamily.</text>
</comment>
<comment type="subcellular location">
    <subcellularLocation>
        <location evidence="3">Membrane</location>
    </subcellularLocation>
</comment>
<dbReference type="EMBL" id="MFRC01000009">
    <property type="protein sequence ID" value="OGH90077.1"/>
    <property type="molecule type" value="Genomic_DNA"/>
</dbReference>
<dbReference type="AlphaFoldDB" id="A0A1F6P1P3"/>
<reference evidence="16 17" key="1">
    <citation type="journal article" date="2016" name="Nat. Commun.">
        <title>Thousands of microbial genomes shed light on interconnected biogeochemical processes in an aquifer system.</title>
        <authorList>
            <person name="Anantharaman K."/>
            <person name="Brown C.T."/>
            <person name="Hug L.A."/>
            <person name="Sharon I."/>
            <person name="Castelle C.J."/>
            <person name="Probst A.J."/>
            <person name="Thomas B.C."/>
            <person name="Singh A."/>
            <person name="Wilkins M.J."/>
            <person name="Karaoz U."/>
            <person name="Brodie E.L."/>
            <person name="Williams K.H."/>
            <person name="Hubbard S.S."/>
            <person name="Banfield J.F."/>
        </authorList>
    </citation>
    <scope>NUCLEOTIDE SEQUENCE [LARGE SCALE GENOMIC DNA]</scope>
</reference>
<evidence type="ECO:0000256" key="9">
    <source>
        <dbReference type="ARBA" id="ARBA00022643"/>
    </source>
</evidence>
<dbReference type="GO" id="GO:0044205">
    <property type="term" value="P:'de novo' UMP biosynthetic process"/>
    <property type="evidence" value="ECO:0007669"/>
    <property type="project" value="UniProtKB-UniPathway"/>
</dbReference>
<evidence type="ECO:0000313" key="16">
    <source>
        <dbReference type="EMBL" id="OGH90077.1"/>
    </source>
</evidence>
<evidence type="ECO:0000256" key="12">
    <source>
        <dbReference type="ARBA" id="ARBA00023136"/>
    </source>
</evidence>
<dbReference type="GO" id="GO:0106430">
    <property type="term" value="F:dihydroorotate dehydrogenase (quinone) activity"/>
    <property type="evidence" value="ECO:0007669"/>
    <property type="project" value="UniProtKB-EC"/>
</dbReference>
<dbReference type="InterPro" id="IPR050074">
    <property type="entry name" value="DHO_dehydrogenase"/>
</dbReference>
<dbReference type="NCBIfam" id="TIGR01036">
    <property type="entry name" value="pyrD_sub2"/>
    <property type="match status" value="1"/>
</dbReference>
<dbReference type="InterPro" id="IPR001295">
    <property type="entry name" value="Dihydroorotate_DH_CS"/>
</dbReference>
<organism evidence="16 17">
    <name type="scientific">Candidatus Magasanikbacteria bacterium RIFOXYD2_FULL_36_9</name>
    <dbReference type="NCBI Taxonomy" id="1798707"/>
    <lineage>
        <taxon>Bacteria</taxon>
        <taxon>Candidatus Magasanikiibacteriota</taxon>
    </lineage>
</organism>
<dbReference type="Pfam" id="PF01180">
    <property type="entry name" value="DHO_dh"/>
    <property type="match status" value="1"/>
</dbReference>
<comment type="catalytic activity">
    <reaction evidence="13">
        <text>(S)-dihydroorotate + a quinone = orotate + a quinol</text>
        <dbReference type="Rhea" id="RHEA:30187"/>
        <dbReference type="ChEBI" id="CHEBI:24646"/>
        <dbReference type="ChEBI" id="CHEBI:30839"/>
        <dbReference type="ChEBI" id="CHEBI:30864"/>
        <dbReference type="ChEBI" id="CHEBI:132124"/>
        <dbReference type="EC" id="1.3.5.2"/>
    </reaction>
</comment>
<dbReference type="Gene3D" id="3.20.20.70">
    <property type="entry name" value="Aldolase class I"/>
    <property type="match status" value="1"/>
</dbReference>
<evidence type="ECO:0000256" key="2">
    <source>
        <dbReference type="ARBA" id="ARBA00003125"/>
    </source>
</evidence>
<dbReference type="InterPro" id="IPR013785">
    <property type="entry name" value="Aldolase_TIM"/>
</dbReference>
<evidence type="ECO:0000256" key="1">
    <source>
        <dbReference type="ARBA" id="ARBA00001917"/>
    </source>
</evidence>
<dbReference type="GO" id="GO:0006207">
    <property type="term" value="P:'de novo' pyrimidine nucleobase biosynthetic process"/>
    <property type="evidence" value="ECO:0007669"/>
    <property type="project" value="UniProtKB-UniRule"/>
</dbReference>
<proteinExistence type="inferred from homology"/>
<dbReference type="PANTHER" id="PTHR48109">
    <property type="entry name" value="DIHYDROOROTATE DEHYDROGENASE (QUINONE), MITOCHONDRIAL-RELATED"/>
    <property type="match status" value="1"/>
</dbReference>
<evidence type="ECO:0000256" key="10">
    <source>
        <dbReference type="ARBA" id="ARBA00022975"/>
    </source>
</evidence>
<dbReference type="PROSITE" id="PS00912">
    <property type="entry name" value="DHODEHASE_2"/>
    <property type="match status" value="1"/>
</dbReference>
<comment type="pathway">
    <text evidence="4">Pyrimidine metabolism; UMP biosynthesis via de novo pathway; orotate from (S)-dihydroorotate (quinone route): step 1/1.</text>
</comment>
<dbReference type="InterPro" id="IPR005719">
    <property type="entry name" value="Dihydroorotate_DH_2"/>
</dbReference>
<keyword evidence="8" id="KW-0285">Flavoprotein</keyword>
<sequence>MFYQKVLRPILFKTDPEKIHHLVIAGLAIASSIKPIYKVVREFLNVNDPILSTKIGRVVLKNPIGLAAGFDKNISAPLAYSMLGFGHEELGSITFSEQAGNSKPRLWRIPKDKGLIVYYGLANCGVDKVVEKLKKINIHPIPFGVSIAPTTGLLLEQMADDYVSSFEKLVSFADYITLNVSCPNVANFDMFAQVSFIEELIEKINISKNKLNSTIDIFVKIGPDMTLDQYDEIIKICIQNNITAIISTNLVKNRSNIAPLSSVAELSHPGGISGKLVGDKNLEIIKYLYRRANGKIKIIGVGGIFSAEDAYKKIKAGASALQLITGFIYGGPVTIKKINEGLIDLIKKDGYKNISEAVGKEA</sequence>
<dbReference type="EC" id="1.3.5.2" evidence="6 14"/>
<evidence type="ECO:0000256" key="14">
    <source>
        <dbReference type="NCBIfam" id="TIGR01036"/>
    </source>
</evidence>
<evidence type="ECO:0000256" key="5">
    <source>
        <dbReference type="ARBA" id="ARBA00005359"/>
    </source>
</evidence>
<comment type="caution">
    <text evidence="16">The sequence shown here is derived from an EMBL/GenBank/DDBJ whole genome shotgun (WGS) entry which is preliminary data.</text>
</comment>
<dbReference type="SUPFAM" id="SSF51395">
    <property type="entry name" value="FMN-linked oxidoreductases"/>
    <property type="match status" value="1"/>
</dbReference>
<dbReference type="InterPro" id="IPR005720">
    <property type="entry name" value="Dihydroorotate_DH_cat"/>
</dbReference>
<accession>A0A1F6P1P3</accession>
<comment type="function">
    <text evidence="2">Catalyzes the conversion of dihydroorotate to orotate with quinone as electron acceptor.</text>
</comment>
<evidence type="ECO:0000256" key="11">
    <source>
        <dbReference type="ARBA" id="ARBA00023002"/>
    </source>
</evidence>
<keyword evidence="11" id="KW-0560">Oxidoreductase</keyword>
<keyword evidence="10" id="KW-0665">Pyrimidine biosynthesis</keyword>
<keyword evidence="12" id="KW-0472">Membrane</keyword>
<dbReference type="Proteomes" id="UP000178490">
    <property type="component" value="Unassembled WGS sequence"/>
</dbReference>
<keyword evidence="9" id="KW-0288">FMN</keyword>
<dbReference type="CDD" id="cd04738">
    <property type="entry name" value="DHOD_2_like"/>
    <property type="match status" value="1"/>
</dbReference>
<evidence type="ECO:0000256" key="6">
    <source>
        <dbReference type="ARBA" id="ARBA00012791"/>
    </source>
</evidence>
<feature type="non-terminal residue" evidence="16">
    <location>
        <position position="362"/>
    </location>
</feature>
<evidence type="ECO:0000256" key="8">
    <source>
        <dbReference type="ARBA" id="ARBA00022630"/>
    </source>
</evidence>
<feature type="domain" description="Dihydroorotate dehydrogenase catalytic" evidence="15">
    <location>
        <begin position="51"/>
        <end position="344"/>
    </location>
</feature>
<name>A0A1F6P1P3_9BACT</name>
<dbReference type="NCBIfam" id="NF003652">
    <property type="entry name" value="PRK05286.2-5"/>
    <property type="match status" value="1"/>
</dbReference>
<evidence type="ECO:0000313" key="17">
    <source>
        <dbReference type="Proteomes" id="UP000178490"/>
    </source>
</evidence>
<dbReference type="PROSITE" id="PS00911">
    <property type="entry name" value="DHODEHASE_1"/>
    <property type="match status" value="1"/>
</dbReference>
<evidence type="ECO:0000256" key="3">
    <source>
        <dbReference type="ARBA" id="ARBA00004370"/>
    </source>
</evidence>
<evidence type="ECO:0000256" key="13">
    <source>
        <dbReference type="ARBA" id="ARBA00048639"/>
    </source>
</evidence>
<dbReference type="UniPathway" id="UPA00070">
    <property type="reaction ID" value="UER00946"/>
</dbReference>
<evidence type="ECO:0000256" key="7">
    <source>
        <dbReference type="ARBA" id="ARBA00018366"/>
    </source>
</evidence>
<evidence type="ECO:0000259" key="15">
    <source>
        <dbReference type="Pfam" id="PF01180"/>
    </source>
</evidence>
<gene>
    <name evidence="16" type="ORF">A2537_02435</name>
</gene>